<dbReference type="GO" id="GO:0003887">
    <property type="term" value="F:DNA-directed DNA polymerase activity"/>
    <property type="evidence" value="ECO:0007669"/>
    <property type="project" value="UniProtKB-KW"/>
</dbReference>
<evidence type="ECO:0000256" key="5">
    <source>
        <dbReference type="ARBA" id="ARBA00022695"/>
    </source>
</evidence>
<name>A0A8J2U6K8_9GAMM</name>
<evidence type="ECO:0000256" key="16">
    <source>
        <dbReference type="PIRSR" id="PIRSR606309-2"/>
    </source>
</evidence>
<keyword evidence="5 18" id="KW-0548">Nucleotidyltransferase</keyword>
<keyword evidence="11 17" id="KW-0460">Magnesium</keyword>
<keyword evidence="10 18" id="KW-0269">Exonuclease</keyword>
<evidence type="ECO:0000256" key="3">
    <source>
        <dbReference type="ARBA" id="ARBA00020352"/>
    </source>
</evidence>
<feature type="binding site" evidence="17">
    <location>
        <position position="14"/>
    </location>
    <ligand>
        <name>a divalent metal cation</name>
        <dbReference type="ChEBI" id="CHEBI:60240"/>
        <label>1</label>
        <note>catalytic</note>
    </ligand>
</feature>
<gene>
    <name evidence="18 20" type="primary">dnaQ</name>
    <name evidence="20" type="ORF">GCM10011369_25090</name>
</gene>
<dbReference type="NCBIfam" id="TIGR00573">
    <property type="entry name" value="dnaq"/>
    <property type="match status" value="1"/>
</dbReference>
<evidence type="ECO:0000256" key="1">
    <source>
        <dbReference type="ARBA" id="ARBA00001936"/>
    </source>
</evidence>
<dbReference type="NCBIfam" id="NF004316">
    <property type="entry name" value="PRK05711.1"/>
    <property type="match status" value="1"/>
</dbReference>
<dbReference type="GO" id="GO:0045004">
    <property type="term" value="P:DNA replication proofreading"/>
    <property type="evidence" value="ECO:0007669"/>
    <property type="project" value="TreeGrafter"/>
</dbReference>
<keyword evidence="9 18" id="KW-0378">Hydrolase</keyword>
<reference evidence="21" key="1">
    <citation type="journal article" date="2019" name="Int. J. Syst. Evol. Microbiol.">
        <title>The Global Catalogue of Microorganisms (GCM) 10K type strain sequencing project: providing services to taxonomists for standard genome sequencing and annotation.</title>
        <authorList>
            <consortium name="The Broad Institute Genomics Platform"/>
            <consortium name="The Broad Institute Genome Sequencing Center for Infectious Disease"/>
            <person name="Wu L."/>
            <person name="Ma J."/>
        </authorList>
    </citation>
    <scope>NUCLEOTIDE SEQUENCE [LARGE SCALE GENOMIC DNA]</scope>
    <source>
        <strain evidence="21">CGMCC 1.10130</strain>
    </source>
</reference>
<evidence type="ECO:0000256" key="8">
    <source>
        <dbReference type="ARBA" id="ARBA00022723"/>
    </source>
</evidence>
<evidence type="ECO:0000313" key="21">
    <source>
        <dbReference type="Proteomes" id="UP000619743"/>
    </source>
</evidence>
<dbReference type="AlphaFoldDB" id="A0A8J2U6K8"/>
<evidence type="ECO:0000256" key="7">
    <source>
        <dbReference type="ARBA" id="ARBA00022722"/>
    </source>
</evidence>
<keyword evidence="8 17" id="KW-0479">Metal-binding</keyword>
<accession>A0A8J2U6K8</accession>
<feature type="binding site" evidence="16">
    <location>
        <position position="14"/>
    </location>
    <ligand>
        <name>substrate</name>
    </ligand>
</feature>
<evidence type="ECO:0000256" key="15">
    <source>
        <dbReference type="PIRSR" id="PIRSR606309-1"/>
    </source>
</evidence>
<evidence type="ECO:0000256" key="11">
    <source>
        <dbReference type="ARBA" id="ARBA00022842"/>
    </source>
</evidence>
<dbReference type="FunFam" id="3.30.420.10:FF:000012">
    <property type="entry name" value="DNA polymerase III subunit epsilon"/>
    <property type="match status" value="1"/>
</dbReference>
<feature type="active site" description="Proton acceptor" evidence="15">
    <location>
        <position position="163"/>
    </location>
</feature>
<evidence type="ECO:0000256" key="18">
    <source>
        <dbReference type="RuleBase" id="RU364087"/>
    </source>
</evidence>
<feature type="binding site" evidence="16">
    <location>
        <position position="62"/>
    </location>
    <ligand>
        <name>substrate</name>
    </ligand>
</feature>
<keyword evidence="7 18" id="KW-0540">Nuclease</keyword>
<evidence type="ECO:0000256" key="10">
    <source>
        <dbReference type="ARBA" id="ARBA00022839"/>
    </source>
</evidence>
<dbReference type="SUPFAM" id="SSF53098">
    <property type="entry name" value="Ribonuclease H-like"/>
    <property type="match status" value="1"/>
</dbReference>
<dbReference type="EC" id="2.7.7.7" evidence="2 18"/>
<sequence length="251" mass="27279">MQPDQTRQIILDTETTGMNMAGGAPHLGHRIIEIGCVEVINRRLTGNHYHVYLNPDMPIDPEATTVHGITDDDVKDCPRFADVAQQFVEFIRGAELIAHNAPFDVGFMDHEFGKLGAGWAMTDELCQVTDSLVLAKDMYPGQKNNLDALCRRLGIDNSHRELHGALLDAEILADVYLLMTGGQTKLALGQDSEDGSSAAGSDIRPVTLSADALPVIKASSTELESHQETMARVEKKAGQSIWQTLGVAEST</sequence>
<keyword evidence="12 18" id="KW-0239">DNA-directed DNA polymerase</keyword>
<dbReference type="PANTHER" id="PTHR30231">
    <property type="entry name" value="DNA POLYMERASE III SUBUNIT EPSILON"/>
    <property type="match status" value="1"/>
</dbReference>
<evidence type="ECO:0000256" key="17">
    <source>
        <dbReference type="PIRSR" id="PIRSR606309-3"/>
    </source>
</evidence>
<keyword evidence="6 18" id="KW-0235">DNA replication</keyword>
<evidence type="ECO:0000259" key="19">
    <source>
        <dbReference type="SMART" id="SM00479"/>
    </source>
</evidence>
<dbReference type="Gene3D" id="3.30.420.10">
    <property type="entry name" value="Ribonuclease H-like superfamily/Ribonuclease H"/>
    <property type="match status" value="1"/>
</dbReference>
<comment type="catalytic activity">
    <reaction evidence="14 18">
        <text>DNA(n) + a 2'-deoxyribonucleoside 5'-triphosphate = DNA(n+1) + diphosphate</text>
        <dbReference type="Rhea" id="RHEA:22508"/>
        <dbReference type="Rhea" id="RHEA-COMP:17339"/>
        <dbReference type="Rhea" id="RHEA-COMP:17340"/>
        <dbReference type="ChEBI" id="CHEBI:33019"/>
        <dbReference type="ChEBI" id="CHEBI:61560"/>
        <dbReference type="ChEBI" id="CHEBI:173112"/>
        <dbReference type="EC" id="2.7.7.7"/>
    </reaction>
</comment>
<evidence type="ECO:0000256" key="6">
    <source>
        <dbReference type="ARBA" id="ARBA00022705"/>
    </source>
</evidence>
<keyword evidence="13 17" id="KW-0464">Manganese</keyword>
<dbReference type="GO" id="GO:0008408">
    <property type="term" value="F:3'-5' exonuclease activity"/>
    <property type="evidence" value="ECO:0007669"/>
    <property type="project" value="TreeGrafter"/>
</dbReference>
<dbReference type="PANTHER" id="PTHR30231:SF41">
    <property type="entry name" value="DNA POLYMERASE III SUBUNIT EPSILON"/>
    <property type="match status" value="1"/>
</dbReference>
<feature type="binding site" evidence="16">
    <location>
        <position position="168"/>
    </location>
    <ligand>
        <name>substrate</name>
    </ligand>
</feature>
<dbReference type="GO" id="GO:0003677">
    <property type="term" value="F:DNA binding"/>
    <property type="evidence" value="ECO:0007669"/>
    <property type="project" value="InterPro"/>
</dbReference>
<dbReference type="SMART" id="SM00479">
    <property type="entry name" value="EXOIII"/>
    <property type="match status" value="1"/>
</dbReference>
<dbReference type="GO" id="GO:0005829">
    <property type="term" value="C:cytosol"/>
    <property type="evidence" value="ECO:0007669"/>
    <property type="project" value="TreeGrafter"/>
</dbReference>
<dbReference type="InterPro" id="IPR036397">
    <property type="entry name" value="RNaseH_sf"/>
</dbReference>
<evidence type="ECO:0000256" key="9">
    <source>
        <dbReference type="ARBA" id="ARBA00022801"/>
    </source>
</evidence>
<evidence type="ECO:0000256" key="14">
    <source>
        <dbReference type="ARBA" id="ARBA00049244"/>
    </source>
</evidence>
<comment type="cofactor">
    <cofactor evidence="17">
        <name>Mg(2+)</name>
        <dbReference type="ChEBI" id="CHEBI:18420"/>
    </cofactor>
    <cofactor evidence="17">
        <name>Mn(2+)</name>
        <dbReference type="ChEBI" id="CHEBI:29035"/>
    </cofactor>
    <text evidence="17">Binds 2 divalent metal cations. Magnesium or manganese.</text>
</comment>
<keyword evidence="21" id="KW-1185">Reference proteome</keyword>
<organism evidence="20 21">
    <name type="scientific">Neiella marina</name>
    <dbReference type="NCBI Taxonomy" id="508461"/>
    <lineage>
        <taxon>Bacteria</taxon>
        <taxon>Pseudomonadati</taxon>
        <taxon>Pseudomonadota</taxon>
        <taxon>Gammaproteobacteria</taxon>
        <taxon>Alteromonadales</taxon>
        <taxon>Echinimonadaceae</taxon>
        <taxon>Neiella</taxon>
    </lineage>
</organism>
<comment type="caution">
    <text evidence="20">The sequence shown here is derived from an EMBL/GenBank/DDBJ whole genome shotgun (WGS) entry which is preliminary data.</text>
</comment>
<comment type="subunit">
    <text evidence="18">DNA polymerase III contains a core (composed of alpha, epsilon and theta chains) that associates with a tau subunit. This core dimerizes to form the POLIII' complex. PolIII' associates with the gamma complex (composed of gamma, delta, delta', psi and chi chains) and with the beta chain to form the complete DNA polymerase III complex.</text>
</comment>
<evidence type="ECO:0000313" key="20">
    <source>
        <dbReference type="EMBL" id="GGA82090.1"/>
    </source>
</evidence>
<evidence type="ECO:0000256" key="2">
    <source>
        <dbReference type="ARBA" id="ARBA00012417"/>
    </source>
</evidence>
<dbReference type="Pfam" id="PF00929">
    <property type="entry name" value="RNase_T"/>
    <property type="match status" value="1"/>
</dbReference>
<dbReference type="InterPro" id="IPR006309">
    <property type="entry name" value="DnaQ_proteo"/>
</dbReference>
<comment type="function">
    <text evidence="18">DNA polymerase III is a complex, multichain enzyme responsible for most of the replicative synthesis in bacteria. The epsilon subunit contain the editing function and is a proofreading 3'-5' exonuclease.</text>
</comment>
<evidence type="ECO:0000256" key="12">
    <source>
        <dbReference type="ARBA" id="ARBA00022932"/>
    </source>
</evidence>
<comment type="cofactor">
    <cofactor evidence="1 18">
        <name>Mn(2+)</name>
        <dbReference type="ChEBI" id="CHEBI:29035"/>
    </cofactor>
</comment>
<protein>
    <recommendedName>
        <fullName evidence="3 18">DNA polymerase III subunit epsilon</fullName>
        <ecNumber evidence="2 18">2.7.7.7</ecNumber>
    </recommendedName>
</protein>
<feature type="binding site" evidence="16">
    <location>
        <position position="67"/>
    </location>
    <ligand>
        <name>substrate</name>
    </ligand>
</feature>
<feature type="binding site" evidence="17">
    <location>
        <position position="12"/>
    </location>
    <ligand>
        <name>a divalent metal cation</name>
        <dbReference type="ChEBI" id="CHEBI:60240"/>
        <label>1</label>
        <note>catalytic</note>
    </ligand>
</feature>
<feature type="binding site" evidence="16">
    <location>
        <position position="12"/>
    </location>
    <ligand>
        <name>substrate</name>
    </ligand>
</feature>
<proteinExistence type="predicted"/>
<dbReference type="EMBL" id="BMDX01000013">
    <property type="protein sequence ID" value="GGA82090.1"/>
    <property type="molecule type" value="Genomic_DNA"/>
</dbReference>
<evidence type="ECO:0000256" key="4">
    <source>
        <dbReference type="ARBA" id="ARBA00022679"/>
    </source>
</evidence>
<dbReference type="InterPro" id="IPR013520">
    <property type="entry name" value="Ribonucl_H"/>
</dbReference>
<feature type="domain" description="Exonuclease" evidence="19">
    <location>
        <begin position="7"/>
        <end position="185"/>
    </location>
</feature>
<evidence type="ECO:0000256" key="13">
    <source>
        <dbReference type="ARBA" id="ARBA00023211"/>
    </source>
</evidence>
<dbReference type="NCBIfam" id="TIGR01406">
    <property type="entry name" value="dnaQ_proteo"/>
    <property type="match status" value="1"/>
</dbReference>
<dbReference type="CDD" id="cd06131">
    <property type="entry name" value="DNA_pol_III_epsilon_Ecoli_like"/>
    <property type="match status" value="1"/>
</dbReference>
<keyword evidence="4 18" id="KW-0808">Transferase</keyword>
<dbReference type="Proteomes" id="UP000619743">
    <property type="component" value="Unassembled WGS sequence"/>
</dbReference>
<dbReference type="InterPro" id="IPR006054">
    <property type="entry name" value="DnaQ"/>
</dbReference>
<dbReference type="InterPro" id="IPR012337">
    <property type="entry name" value="RNaseH-like_sf"/>
</dbReference>
<dbReference type="GO" id="GO:0046872">
    <property type="term" value="F:metal ion binding"/>
    <property type="evidence" value="ECO:0007669"/>
    <property type="project" value="UniProtKB-KW"/>
</dbReference>
<feature type="binding site" evidence="17">
    <location>
        <position position="168"/>
    </location>
    <ligand>
        <name>a divalent metal cation</name>
        <dbReference type="ChEBI" id="CHEBI:60240"/>
        <label>1</label>
        <note>catalytic</note>
    </ligand>
</feature>